<evidence type="ECO:0000313" key="3">
    <source>
        <dbReference type="Proteomes" id="UP000198406"/>
    </source>
</evidence>
<dbReference type="EMBL" id="BDSP01000239">
    <property type="protein sequence ID" value="GAX26151.1"/>
    <property type="molecule type" value="Genomic_DNA"/>
</dbReference>
<gene>
    <name evidence="2" type="ORF">FisN_18Hh267</name>
</gene>
<keyword evidence="2" id="KW-0489">Methyltransferase</keyword>
<dbReference type="OrthoDB" id="7848332at2759"/>
<dbReference type="PANTHER" id="PTHR23290">
    <property type="entry name" value="RRNA N6-ADENOSINE-METHYLTRANSFERASE METTL5"/>
    <property type="match status" value="1"/>
</dbReference>
<evidence type="ECO:0000313" key="2">
    <source>
        <dbReference type="EMBL" id="GAX26151.1"/>
    </source>
</evidence>
<reference evidence="2 3" key="1">
    <citation type="journal article" date="2015" name="Plant Cell">
        <title>Oil accumulation by the oleaginous diatom Fistulifera solaris as revealed by the genome and transcriptome.</title>
        <authorList>
            <person name="Tanaka T."/>
            <person name="Maeda Y."/>
            <person name="Veluchamy A."/>
            <person name="Tanaka M."/>
            <person name="Abida H."/>
            <person name="Marechal E."/>
            <person name="Bowler C."/>
            <person name="Muto M."/>
            <person name="Sunaga Y."/>
            <person name="Tanaka M."/>
            <person name="Yoshino T."/>
            <person name="Taniguchi T."/>
            <person name="Fukuda Y."/>
            <person name="Nemoto M."/>
            <person name="Matsumoto M."/>
            <person name="Wong P.S."/>
            <person name="Aburatani S."/>
            <person name="Fujibuchi W."/>
        </authorList>
    </citation>
    <scope>NUCLEOTIDE SEQUENCE [LARGE SCALE GENOMIC DNA]</scope>
    <source>
        <strain evidence="2 3">JPCC DA0580</strain>
    </source>
</reference>
<dbReference type="InterPro" id="IPR002052">
    <property type="entry name" value="DNA_methylase_N6_adenine_CS"/>
</dbReference>
<dbReference type="AlphaFoldDB" id="A0A1Z5KJB9"/>
<dbReference type="PANTHER" id="PTHR23290:SF0">
    <property type="entry name" value="RRNA N6-ADENOSINE-METHYLTRANSFERASE METTL5"/>
    <property type="match status" value="1"/>
</dbReference>
<dbReference type="InterPro" id="IPR029063">
    <property type="entry name" value="SAM-dependent_MTases_sf"/>
</dbReference>
<dbReference type="GO" id="GO:0008988">
    <property type="term" value="F:rRNA (adenine-N6-)-methyltransferase activity"/>
    <property type="evidence" value="ECO:0007669"/>
    <property type="project" value="TreeGrafter"/>
</dbReference>
<dbReference type="SUPFAM" id="SSF53335">
    <property type="entry name" value="S-adenosyl-L-methionine-dependent methyltransferases"/>
    <property type="match status" value="1"/>
</dbReference>
<organism evidence="2 3">
    <name type="scientific">Fistulifera solaris</name>
    <name type="common">Oleaginous diatom</name>
    <dbReference type="NCBI Taxonomy" id="1519565"/>
    <lineage>
        <taxon>Eukaryota</taxon>
        <taxon>Sar</taxon>
        <taxon>Stramenopiles</taxon>
        <taxon>Ochrophyta</taxon>
        <taxon>Bacillariophyta</taxon>
        <taxon>Bacillariophyceae</taxon>
        <taxon>Bacillariophycidae</taxon>
        <taxon>Naviculales</taxon>
        <taxon>Naviculaceae</taxon>
        <taxon>Fistulifera</taxon>
    </lineage>
</organism>
<feature type="region of interest" description="Disordered" evidence="1">
    <location>
        <begin position="114"/>
        <end position="134"/>
    </location>
</feature>
<keyword evidence="2" id="KW-0808">Transferase</keyword>
<dbReference type="InterPro" id="IPR051720">
    <property type="entry name" value="rRNA_MeTrfase/Polyamine_Synth"/>
</dbReference>
<dbReference type="InParanoid" id="A0A1Z5KJB9"/>
<dbReference type="Gene3D" id="3.40.50.150">
    <property type="entry name" value="Vaccinia Virus protein VP39"/>
    <property type="match status" value="1"/>
</dbReference>
<evidence type="ECO:0000256" key="1">
    <source>
        <dbReference type="SAM" id="MobiDB-lite"/>
    </source>
</evidence>
<accession>A0A1Z5KJB9</accession>
<proteinExistence type="predicted"/>
<dbReference type="Proteomes" id="UP000198406">
    <property type="component" value="Unassembled WGS sequence"/>
</dbReference>
<protein>
    <submittedName>
        <fullName evidence="2">Putative methylase</fullName>
    </submittedName>
</protein>
<comment type="caution">
    <text evidence="2">The sequence shown here is derived from an EMBL/GenBank/DDBJ whole genome shotgun (WGS) entry which is preliminary data.</text>
</comment>
<dbReference type="CDD" id="cd02440">
    <property type="entry name" value="AdoMet_MTases"/>
    <property type="match status" value="1"/>
</dbReference>
<sequence>MKRKHLESALSSIQREFPDPKITLEQYPTSPSLTASVILVALERGDLGPGTTALDLGCGTGMLTLGCALVETDLVLALDCDPDALQLAKENFEDMELETAVEWIHAQVASVTSSTTKVSNKSNNKRRPPPKTNTIQASTLETRQLIAEDEDGVLLRSNCVDTVLTNPPFGTKQNAGMDLRFLRTACRLARRTVYSFHKTSTRAFLQQQVTAWGYSFHVVAEMQFDLPQVYKFHKDKSRDIAVDLIRVDLTCTEN</sequence>
<name>A0A1Z5KJB9_FISSO</name>
<dbReference type="Pfam" id="PF06325">
    <property type="entry name" value="PrmA"/>
    <property type="match status" value="1"/>
</dbReference>
<dbReference type="PROSITE" id="PS00092">
    <property type="entry name" value="N6_MTASE"/>
    <property type="match status" value="1"/>
</dbReference>
<keyword evidence="3" id="KW-1185">Reference proteome</keyword>
<dbReference type="GO" id="GO:0003676">
    <property type="term" value="F:nucleic acid binding"/>
    <property type="evidence" value="ECO:0007669"/>
    <property type="project" value="InterPro"/>
</dbReference>